<sequence length="66" mass="7581">MTKINKSALRKLERDTEKTVKKFSDRANRAAAKQSTPERQVRAYANELRKAGIEVDEKALRKQLGH</sequence>
<dbReference type="EMBL" id="JABAGA010000006">
    <property type="protein sequence ID" value="NMF10001.1"/>
    <property type="molecule type" value="Genomic_DNA"/>
</dbReference>
<protein>
    <submittedName>
        <fullName evidence="2">Uncharacterized protein</fullName>
    </submittedName>
</protein>
<feature type="region of interest" description="Disordered" evidence="1">
    <location>
        <begin position="1"/>
        <end position="38"/>
    </location>
</feature>
<proteinExistence type="predicted"/>
<reference evidence="2 3" key="1">
    <citation type="submission" date="2020-04" db="EMBL/GenBank/DDBJ databases">
        <authorList>
            <person name="Hitch T.C.A."/>
            <person name="Wylensek D."/>
            <person name="Clavel T."/>
        </authorList>
    </citation>
    <scope>NUCLEOTIDE SEQUENCE [LARGE SCALE GENOMIC DNA]</scope>
    <source>
        <strain evidence="2 3">BL-383-APC-2I</strain>
    </source>
</reference>
<evidence type="ECO:0000313" key="3">
    <source>
        <dbReference type="Proteomes" id="UP000589552"/>
    </source>
</evidence>
<comment type="caution">
    <text evidence="2">The sequence shown here is derived from an EMBL/GenBank/DDBJ whole genome shotgun (WGS) entry which is preliminary data.</text>
</comment>
<feature type="compositionally biased region" description="Basic and acidic residues" evidence="1">
    <location>
        <begin position="10"/>
        <end position="28"/>
    </location>
</feature>
<dbReference type="AlphaFoldDB" id="A0A7X9SXR7"/>
<gene>
    <name evidence="2" type="ORF">HF852_10435</name>
</gene>
<accession>A0A7X9SXR7</accession>
<evidence type="ECO:0000313" key="2">
    <source>
        <dbReference type="EMBL" id="NMF10001.1"/>
    </source>
</evidence>
<dbReference type="RefSeq" id="WP_168938201.1">
    <property type="nucleotide sequence ID" value="NZ_JABAGA010000006.1"/>
</dbReference>
<dbReference type="Proteomes" id="UP000589552">
    <property type="component" value="Unassembled WGS sequence"/>
</dbReference>
<name>A0A7X9SXR7_9CORY</name>
<organism evidence="2 3">
    <name type="scientific">Corynebacterium xerosis</name>
    <dbReference type="NCBI Taxonomy" id="1725"/>
    <lineage>
        <taxon>Bacteria</taxon>
        <taxon>Bacillati</taxon>
        <taxon>Actinomycetota</taxon>
        <taxon>Actinomycetes</taxon>
        <taxon>Mycobacteriales</taxon>
        <taxon>Corynebacteriaceae</taxon>
        <taxon>Corynebacterium</taxon>
    </lineage>
</organism>
<evidence type="ECO:0000256" key="1">
    <source>
        <dbReference type="SAM" id="MobiDB-lite"/>
    </source>
</evidence>